<organism evidence="3 4">
    <name type="scientific">Pseudodesulfovibrio portus</name>
    <dbReference type="NCBI Taxonomy" id="231439"/>
    <lineage>
        <taxon>Bacteria</taxon>
        <taxon>Pseudomonadati</taxon>
        <taxon>Thermodesulfobacteriota</taxon>
        <taxon>Desulfovibrionia</taxon>
        <taxon>Desulfovibrionales</taxon>
        <taxon>Desulfovibrionaceae</taxon>
    </lineage>
</organism>
<keyword evidence="2" id="KW-0812">Transmembrane</keyword>
<accession>A0ABM8ARX6</accession>
<keyword evidence="1" id="KW-0732">Signal</keyword>
<reference evidence="3" key="1">
    <citation type="submission" date="2022-08" db="EMBL/GenBank/DDBJ databases">
        <title>Genome Sequence of the sulphate-reducing bacterium, Pseudodesulfovibrio portus JCM14722.</title>
        <authorList>
            <person name="Kondo R."/>
            <person name="Kataoka T."/>
        </authorList>
    </citation>
    <scope>NUCLEOTIDE SEQUENCE</scope>
    <source>
        <strain evidence="3">JCM 14722</strain>
    </source>
</reference>
<evidence type="ECO:0000313" key="4">
    <source>
        <dbReference type="Proteomes" id="UP001061361"/>
    </source>
</evidence>
<dbReference type="EMBL" id="AP026708">
    <property type="protein sequence ID" value="BDQ34188.1"/>
    <property type="molecule type" value="Genomic_DNA"/>
</dbReference>
<dbReference type="InterPro" id="IPR036280">
    <property type="entry name" value="Multihaem_cyt_sf"/>
</dbReference>
<dbReference type="Gene3D" id="1.10.1130.10">
    <property type="entry name" value="Flavocytochrome C3, Chain A"/>
    <property type="match status" value="1"/>
</dbReference>
<dbReference type="PIRSF" id="PIRSF039014">
    <property type="entry name" value="OTR_cyc"/>
    <property type="match status" value="1"/>
</dbReference>
<dbReference type="InterPro" id="IPR024673">
    <property type="entry name" value="Octahem_Cyt_c"/>
</dbReference>
<keyword evidence="2" id="KW-0472">Membrane</keyword>
<evidence type="ECO:0000256" key="1">
    <source>
        <dbReference type="ARBA" id="ARBA00022729"/>
    </source>
</evidence>
<protein>
    <submittedName>
        <fullName evidence="3">Uncharacterized protein</fullName>
    </submittedName>
</protein>
<dbReference type="NCBIfam" id="TIGR04315">
    <property type="entry name" value="octaheme_Shew"/>
    <property type="match status" value="1"/>
</dbReference>
<dbReference type="Proteomes" id="UP001061361">
    <property type="component" value="Chromosome"/>
</dbReference>
<keyword evidence="2" id="KW-1133">Transmembrane helix</keyword>
<proteinExistence type="predicted"/>
<sequence>MDCLVCHEKTGTYKKFPTAAGYPAKYVEDPENPGRQKGVVFPENKKVYFSPDWSAVAQSVGRPTRKNCGTCHFFGGGADAVKHGDLDSSLTKPGKNLDVHMGSRETGGQDFTCVRCHTTTNHHVAGRIYEKPAALERKSLLQDDLGDKIMCESCHGSQPHKTGGMFAKLNDHTDKVACQSCHIPEFARAQSTKMWWDWSKAGQPMDGKDKIKGEDGKPIFDKKKGEFVWERDVVPEYYWFNGTLDHVTSEDAIDPTEEVWLNRPKGDRNDPNSRIMPFKVHRAKSPYDKVNKTMVIPHLFPFNKEDKTAYWKGFDWQKAIEVGMKYAGQKYSGEYGFVDTTYVFPTTHMVAPRENALQCTQCHSKNSRLSNLTGFYMPGRDTYAVVDAAGWFGAGAALVAVFFHGVMRFISGLKRKED</sequence>
<name>A0ABM8ARX6_9BACT</name>
<dbReference type="PANTHER" id="PTHR35038">
    <property type="entry name" value="DISSIMILATORY SULFITE REDUCTASE SIRA"/>
    <property type="match status" value="1"/>
</dbReference>
<gene>
    <name evidence="3" type="ORF">JCM14722_17300</name>
</gene>
<dbReference type="InterPro" id="IPR051829">
    <property type="entry name" value="Multiheme_Cytochr_ET"/>
</dbReference>
<dbReference type="Pfam" id="PF11783">
    <property type="entry name" value="Cytochrome_cB"/>
    <property type="match status" value="1"/>
</dbReference>
<feature type="transmembrane region" description="Helical" evidence="2">
    <location>
        <begin position="388"/>
        <end position="410"/>
    </location>
</feature>
<evidence type="ECO:0000313" key="3">
    <source>
        <dbReference type="EMBL" id="BDQ34188.1"/>
    </source>
</evidence>
<keyword evidence="4" id="KW-1185">Reference proteome</keyword>
<evidence type="ECO:0000256" key="2">
    <source>
        <dbReference type="SAM" id="Phobius"/>
    </source>
</evidence>
<dbReference type="SUPFAM" id="SSF48695">
    <property type="entry name" value="Multiheme cytochromes"/>
    <property type="match status" value="1"/>
</dbReference>